<feature type="transmembrane region" description="Helical" evidence="6">
    <location>
        <begin position="7"/>
        <end position="27"/>
    </location>
</feature>
<dbReference type="InterPro" id="IPR035906">
    <property type="entry name" value="MetI-like_sf"/>
</dbReference>
<keyword evidence="4 6" id="KW-1133">Transmembrane helix</keyword>
<feature type="domain" description="Oligopeptide transport permease C-like N-terminal" evidence="7">
    <location>
        <begin position="7"/>
        <end position="34"/>
    </location>
</feature>
<evidence type="ECO:0000256" key="4">
    <source>
        <dbReference type="ARBA" id="ARBA00022989"/>
    </source>
</evidence>
<dbReference type="Gene3D" id="1.10.3720.10">
    <property type="entry name" value="MetI-like"/>
    <property type="match status" value="1"/>
</dbReference>
<dbReference type="InterPro" id="IPR000515">
    <property type="entry name" value="MetI-like"/>
</dbReference>
<evidence type="ECO:0000313" key="8">
    <source>
        <dbReference type="EMBL" id="OZU90197.1"/>
    </source>
</evidence>
<comment type="caution">
    <text evidence="8">The sequence shown here is derived from an EMBL/GenBank/DDBJ whole genome shotgun (WGS) entry which is preliminary data.</text>
</comment>
<name>A0A265NEF7_9BACI</name>
<gene>
    <name evidence="8" type="ORF">CIL03_03375</name>
</gene>
<keyword evidence="9" id="KW-1185">Reference proteome</keyword>
<evidence type="ECO:0000256" key="1">
    <source>
        <dbReference type="ARBA" id="ARBA00004141"/>
    </source>
</evidence>
<proteinExistence type="predicted"/>
<dbReference type="EMBL" id="NPMS01000001">
    <property type="protein sequence ID" value="OZU90197.1"/>
    <property type="molecule type" value="Genomic_DNA"/>
</dbReference>
<dbReference type="AlphaFoldDB" id="A0A265NEF7"/>
<keyword evidence="5 6" id="KW-0472">Membrane</keyword>
<dbReference type="GO" id="GO:0005886">
    <property type="term" value="C:plasma membrane"/>
    <property type="evidence" value="ECO:0007669"/>
    <property type="project" value="UniProtKB-SubCell"/>
</dbReference>
<dbReference type="Proteomes" id="UP000216498">
    <property type="component" value="Unassembled WGS sequence"/>
</dbReference>
<dbReference type="CDD" id="cd06261">
    <property type="entry name" value="TM_PBP2"/>
    <property type="match status" value="1"/>
</dbReference>
<evidence type="ECO:0000259" key="7">
    <source>
        <dbReference type="Pfam" id="PF12911"/>
    </source>
</evidence>
<dbReference type="PANTHER" id="PTHR43839:SF3">
    <property type="entry name" value="OLIGOPEPTIDE ABC TRANSPORTER, PERMEASE PROTEIN"/>
    <property type="match status" value="1"/>
</dbReference>
<evidence type="ECO:0000256" key="5">
    <source>
        <dbReference type="ARBA" id="ARBA00023136"/>
    </source>
</evidence>
<feature type="transmembrane region" description="Helical" evidence="6">
    <location>
        <begin position="81"/>
        <end position="103"/>
    </location>
</feature>
<protein>
    <recommendedName>
        <fullName evidence="7">Oligopeptide transport permease C-like N-terminal domain-containing protein</fullName>
    </recommendedName>
</protein>
<dbReference type="InterPro" id="IPR025966">
    <property type="entry name" value="OppC_N"/>
</dbReference>
<evidence type="ECO:0000256" key="2">
    <source>
        <dbReference type="ARBA" id="ARBA00022448"/>
    </source>
</evidence>
<dbReference type="Pfam" id="PF12911">
    <property type="entry name" value="OppC_N"/>
    <property type="match status" value="1"/>
</dbReference>
<dbReference type="OrthoDB" id="2351941at2"/>
<evidence type="ECO:0000313" key="9">
    <source>
        <dbReference type="Proteomes" id="UP000216498"/>
    </source>
</evidence>
<dbReference type="PANTHER" id="PTHR43839">
    <property type="entry name" value="OPPC IN A BINDING PROTEIN-DEPENDENT TRANSPORT SYSTEM"/>
    <property type="match status" value="1"/>
</dbReference>
<keyword evidence="3 6" id="KW-0812">Transmembrane</keyword>
<comment type="subcellular location">
    <subcellularLocation>
        <location evidence="1">Membrane</location>
        <topology evidence="1">Multi-pass membrane protein</topology>
    </subcellularLocation>
</comment>
<evidence type="ECO:0000256" key="6">
    <source>
        <dbReference type="SAM" id="Phobius"/>
    </source>
</evidence>
<reference evidence="8 9" key="1">
    <citation type="submission" date="2017-08" db="EMBL/GenBank/DDBJ databases">
        <title>Virgibacillus indicus sp. nov. and Virgibacillus profoundi sp. nov, two moderately halophilic bacteria isolated from marine sediment by using the Microfluidic Streak Plate.</title>
        <authorList>
            <person name="Xu B."/>
            <person name="Hu B."/>
            <person name="Wang J."/>
            <person name="Zhu Y."/>
            <person name="Huang L."/>
            <person name="Du W."/>
            <person name="Huang Y."/>
        </authorList>
    </citation>
    <scope>NUCLEOTIDE SEQUENCE [LARGE SCALE GENOMIC DNA]</scope>
    <source>
        <strain evidence="8 9">IO3-P2-C2</strain>
    </source>
</reference>
<organism evidence="8 9">
    <name type="scientific">Virgibacillus indicus</name>
    <dbReference type="NCBI Taxonomy" id="2024554"/>
    <lineage>
        <taxon>Bacteria</taxon>
        <taxon>Bacillati</taxon>
        <taxon>Bacillota</taxon>
        <taxon>Bacilli</taxon>
        <taxon>Bacillales</taxon>
        <taxon>Bacillaceae</taxon>
        <taxon>Virgibacillus</taxon>
    </lineage>
</organism>
<evidence type="ECO:0000256" key="3">
    <source>
        <dbReference type="ARBA" id="ARBA00022692"/>
    </source>
</evidence>
<feature type="transmembrane region" description="Helical" evidence="6">
    <location>
        <begin position="144"/>
        <end position="166"/>
    </location>
</feature>
<feature type="transmembrane region" description="Helical" evidence="6">
    <location>
        <begin position="115"/>
        <end position="138"/>
    </location>
</feature>
<feature type="transmembrane region" description="Helical" evidence="6">
    <location>
        <begin position="214"/>
        <end position="236"/>
    </location>
</feature>
<dbReference type="GO" id="GO:0055085">
    <property type="term" value="P:transmembrane transport"/>
    <property type="evidence" value="ECO:0007669"/>
    <property type="project" value="InterPro"/>
</dbReference>
<sequence length="304" mass="34333">MINWRLWIGIVLVSFLIFISLFGPQIAPYDKDYMEPSGYYYNSEDDFGMKAAPFPPSKDHLFGTDQWGYDILTLLLHGAKYTVFFGMLTAFIRIFIGGLLGMINGLRGKPKSHTGGFGLLGSIPAFLIIYFVMIGITVNSSLSVIELIIIQFILMTLIGVPGVYSAVYSKTLELRKNLYISASYSLGAGVFRIAKNHVMPHLKETLMVMFVKEIILVLSLLGQLGIFNIFLGGTILRLGGPEVYISMTSDWAGLIGQWRSFIYNYQWILFYPLLAFILVIFAFYMLSRGIELKKKSSFQKYPHI</sequence>
<feature type="transmembrane region" description="Helical" evidence="6">
    <location>
        <begin position="268"/>
        <end position="286"/>
    </location>
</feature>
<accession>A0A265NEF7</accession>
<dbReference type="RefSeq" id="WP_094883794.1">
    <property type="nucleotide sequence ID" value="NZ_NPMS01000001.1"/>
</dbReference>
<keyword evidence="2" id="KW-0813">Transport</keyword>